<evidence type="ECO:0000313" key="3">
    <source>
        <dbReference type="EMBL" id="NMP57337.1"/>
    </source>
</evidence>
<dbReference type="Proteomes" id="UP000509460">
    <property type="component" value="Chromosome"/>
</dbReference>
<evidence type="ECO:0000313" key="2">
    <source>
        <dbReference type="EMBL" id="GEL80989.1"/>
    </source>
</evidence>
<evidence type="ECO:0000313" key="1">
    <source>
        <dbReference type="EMBL" id="BBM15207.1"/>
    </source>
</evidence>
<dbReference type="GeneID" id="60998191"/>
<gene>
    <name evidence="1" type="ORF">EM151A_2016</name>
    <name evidence="2" type="ORF">EMU01_21330</name>
    <name evidence="3" type="ORF">HI921_02470</name>
</gene>
<dbReference type="Proteomes" id="UP000321175">
    <property type="component" value="Unassembled WGS sequence"/>
</dbReference>
<keyword evidence="4" id="KW-1185">Reference proteome</keyword>
<accession>A0A1A6G9H6</accession>
<reference evidence="3 6" key="3">
    <citation type="submission" date="2020-04" db="EMBL/GenBank/DDBJ databases">
        <authorList>
            <person name="Abaymova A."/>
            <person name="Teymurazov M."/>
            <person name="Tazyna O."/>
            <person name="Chatushin Y."/>
            <person name="Svetoch E."/>
            <person name="Pereligyn V."/>
            <person name="Pohylenko V."/>
            <person name="Platonov M."/>
            <person name="Kartsev N."/>
            <person name="Skryabin Y."/>
            <person name="Sizova A."/>
            <person name="Solomentsev V."/>
            <person name="Kislichkina A."/>
            <person name="Bogun A."/>
        </authorList>
    </citation>
    <scope>NUCLEOTIDE SEQUENCE [LARGE SCALE GENOMIC DNA]</scope>
    <source>
        <strain evidence="3">SCPM-O-B-8398</strain>
        <strain evidence="6">SCPM-O-B-8398 (E28)</strain>
    </source>
</reference>
<dbReference type="EMBL" id="JABCAG010000004">
    <property type="protein sequence ID" value="NMP57337.1"/>
    <property type="molecule type" value="Genomic_DNA"/>
</dbReference>
<dbReference type="EMBL" id="BJWA01000016">
    <property type="protein sequence ID" value="GEL80989.1"/>
    <property type="molecule type" value="Genomic_DNA"/>
</dbReference>
<dbReference type="AlphaFoldDB" id="A0A1A6G9H6"/>
<proteinExistence type="predicted"/>
<dbReference type="Pfam" id="PF22652">
    <property type="entry name" value="DUF7006"/>
    <property type="match status" value="1"/>
</dbReference>
<evidence type="ECO:0000313" key="6">
    <source>
        <dbReference type="Proteomes" id="UP000557857"/>
    </source>
</evidence>
<dbReference type="InterPro" id="IPR054275">
    <property type="entry name" value="DUF7006"/>
</dbReference>
<dbReference type="EMBL" id="AP019810">
    <property type="protein sequence ID" value="BBM15207.1"/>
    <property type="molecule type" value="Genomic_DNA"/>
</dbReference>
<sequence length="123" mass="14704">MNLSNIQSSEEYLKHYREFMENCFSINYPLLASFYKELHHRFLEVVSQKDGPVFEQLQELLGIDAQLQILYEMAECIESLKLEMNEEKIIEMIKRDSFSFYRERIGLTKKDPIPRGLIYLSEK</sequence>
<evidence type="ECO:0000313" key="5">
    <source>
        <dbReference type="Proteomes" id="UP000509460"/>
    </source>
</evidence>
<evidence type="ECO:0000313" key="4">
    <source>
        <dbReference type="Proteomes" id="UP000321175"/>
    </source>
</evidence>
<dbReference type="RefSeq" id="WP_019723867.1">
    <property type="nucleotide sequence ID" value="NZ_AP019810.1"/>
</dbReference>
<dbReference type="Proteomes" id="UP000557857">
    <property type="component" value="Unassembled WGS sequence"/>
</dbReference>
<organism evidence="3 6">
    <name type="scientific">Enterococcus mundtii</name>
    <dbReference type="NCBI Taxonomy" id="53346"/>
    <lineage>
        <taxon>Bacteria</taxon>
        <taxon>Bacillati</taxon>
        <taxon>Bacillota</taxon>
        <taxon>Bacilli</taxon>
        <taxon>Lactobacillales</taxon>
        <taxon>Enterococcaceae</taxon>
        <taxon>Enterococcus</taxon>
    </lineage>
</organism>
<protein>
    <submittedName>
        <fullName evidence="3">Uncharacterized protein</fullName>
    </submittedName>
</protein>
<reference evidence="2 4" key="2">
    <citation type="submission" date="2019-07" db="EMBL/GenBank/DDBJ databases">
        <title>Whole genome shotgun sequence of Enterococcus mundtii NBRC 100490.</title>
        <authorList>
            <person name="Hosoyama A."/>
            <person name="Uohara A."/>
            <person name="Ohji S."/>
            <person name="Ichikawa N."/>
        </authorList>
    </citation>
    <scope>NUCLEOTIDE SEQUENCE [LARGE SCALE GENOMIC DNA]</scope>
    <source>
        <strain evidence="2 4">NBRC 100490</strain>
    </source>
</reference>
<name>A0A1A6G9H6_ENTMU</name>
<reference evidence="1 5" key="1">
    <citation type="submission" date="2019-07" db="EMBL/GenBank/DDBJ databases">
        <title>antibiotic susceptibility of plant-derived lactic acid bacteria.</title>
        <authorList>
            <person name="Sugiyama M."/>
            <person name="Noda M."/>
        </authorList>
    </citation>
    <scope>NUCLEOTIDE SEQUENCE [LARGE SCALE GENOMIC DNA]</scope>
    <source>
        <strain evidence="1 5">15-1A</strain>
    </source>
</reference>